<comment type="caution">
    <text evidence="1">The sequence shown here is derived from an EMBL/GenBank/DDBJ whole genome shotgun (WGS) entry which is preliminary data.</text>
</comment>
<reference evidence="1" key="1">
    <citation type="journal article" date="2014" name="Front. Microbiol.">
        <title>High frequency of phylogenetically diverse reductive dehalogenase-homologous genes in deep subseafloor sedimentary metagenomes.</title>
        <authorList>
            <person name="Kawai M."/>
            <person name="Futagami T."/>
            <person name="Toyoda A."/>
            <person name="Takaki Y."/>
            <person name="Nishi S."/>
            <person name="Hori S."/>
            <person name="Arai W."/>
            <person name="Tsubouchi T."/>
            <person name="Morono Y."/>
            <person name="Uchiyama I."/>
            <person name="Ito T."/>
            <person name="Fujiyama A."/>
            <person name="Inagaki F."/>
            <person name="Takami H."/>
        </authorList>
    </citation>
    <scope>NUCLEOTIDE SEQUENCE</scope>
    <source>
        <strain evidence="1">Expedition CK06-06</strain>
    </source>
</reference>
<proteinExistence type="predicted"/>
<name>X1SF40_9ZZZZ</name>
<dbReference type="EMBL" id="BARW01014605">
    <property type="protein sequence ID" value="GAI77771.1"/>
    <property type="molecule type" value="Genomic_DNA"/>
</dbReference>
<accession>X1SF40</accession>
<evidence type="ECO:0000313" key="1">
    <source>
        <dbReference type="EMBL" id="GAI77771.1"/>
    </source>
</evidence>
<organism evidence="1">
    <name type="scientific">marine sediment metagenome</name>
    <dbReference type="NCBI Taxonomy" id="412755"/>
    <lineage>
        <taxon>unclassified sequences</taxon>
        <taxon>metagenomes</taxon>
        <taxon>ecological metagenomes</taxon>
    </lineage>
</organism>
<gene>
    <name evidence="1" type="ORF">S12H4_25849</name>
</gene>
<sequence length="141" mass="16199">MEKERIDIDRDVLWQAGISIAKKVHALVAERCYPCEFIGGGARGLHHFTEMVGANAAITINWKGTADKLIELDQPVVCRFLQPTPFSVEDELVEKLEDYRKAYFIHSIEPAEYDDFGPVKLFRSSFESAWRKSLEYIKSCR</sequence>
<dbReference type="AlphaFoldDB" id="X1SF40"/>
<protein>
    <submittedName>
        <fullName evidence="1">Uncharacterized protein</fullName>
    </submittedName>
</protein>